<evidence type="ECO:0000256" key="3">
    <source>
        <dbReference type="ARBA" id="ARBA00022806"/>
    </source>
</evidence>
<dbReference type="Proteomes" id="UP000030012">
    <property type="component" value="Unassembled WGS sequence"/>
</dbReference>
<sequence>MNFNNFKLSSEILKTIKMLGYKNPTEVQEKTIPLVIEGKDIIVKSQTGSGKTASFGIPLCEKVKLENKKPQALILTPTRELAVQIKEDISNIGRFKKVKCVAVYGKEPVSIQKNQLKQRVHIVVGTPGRTFDHIQKGNLDLSDVKYLIIDEADKMLNMGFIDQVEDIIKRLSTDRITMLFSATLEERIEKLCKRYMNNPEKIEISKKNVTTDVIEQEYYKVDHSKRFNTLTKVIYAEVPDSAIIFCNTKVEVGNVANKMKNEGFNAKALHGGMDQKDRLYTINDFKRGKFQFLVATDVAARGIDVEEITHVINYEVPVEKEGYVHRIGRTGRAGHKGKSITFVSDYEKRMFNEIEEYIGYSVPEKEIPQEEEIEKGKKLFEEKARQRPKFKKVKGHEIDKKITKIHINAGKKKKVRAGDIVGAINNIPGLTSDDIGIIDVQDAFSYVDILGDKGNIVLKNLDTIKGKKVRVQRAKN</sequence>
<dbReference type="InterPro" id="IPR000629">
    <property type="entry name" value="RNA-helicase_DEAD-box_CS"/>
</dbReference>
<evidence type="ECO:0000256" key="1">
    <source>
        <dbReference type="ARBA" id="ARBA00022741"/>
    </source>
</evidence>
<dbReference type="InterPro" id="IPR001650">
    <property type="entry name" value="Helicase_C-like"/>
</dbReference>
<dbReference type="EC" id="3.6.4.13" evidence="5"/>
<comment type="catalytic activity">
    <reaction evidence="5">
        <text>ATP + H2O = ADP + phosphate + H(+)</text>
        <dbReference type="Rhea" id="RHEA:13065"/>
        <dbReference type="ChEBI" id="CHEBI:15377"/>
        <dbReference type="ChEBI" id="CHEBI:15378"/>
        <dbReference type="ChEBI" id="CHEBI:30616"/>
        <dbReference type="ChEBI" id="CHEBI:43474"/>
        <dbReference type="ChEBI" id="CHEBI:456216"/>
        <dbReference type="EC" id="3.6.4.13"/>
    </reaction>
</comment>
<dbReference type="PANTHER" id="PTHR47959:SF1">
    <property type="entry name" value="ATP-DEPENDENT RNA HELICASE DBPA"/>
    <property type="match status" value="1"/>
</dbReference>
<evidence type="ECO:0000256" key="5">
    <source>
        <dbReference type="HAMAP-Rule" id="MF_00965"/>
    </source>
</evidence>
<dbReference type="InterPro" id="IPR011545">
    <property type="entry name" value="DEAD/DEAH_box_helicase_dom"/>
</dbReference>
<feature type="short sequence motif" description="Q motif" evidence="6">
    <location>
        <begin position="1"/>
        <end position="29"/>
    </location>
</feature>
<dbReference type="OrthoDB" id="9805696at2"/>
<dbReference type="GO" id="GO:0000027">
    <property type="term" value="P:ribosomal large subunit assembly"/>
    <property type="evidence" value="ECO:0007669"/>
    <property type="project" value="UniProtKB-UniRule"/>
</dbReference>
<dbReference type="InterPro" id="IPR044742">
    <property type="entry name" value="DEAD/DEAH_RhlB"/>
</dbReference>
<feature type="domain" description="Helicase C-terminal" evidence="8">
    <location>
        <begin position="229"/>
        <end position="375"/>
    </location>
</feature>
<feature type="region of interest" description="Involved in 23S rRNA binding" evidence="5">
    <location>
        <begin position="403"/>
        <end position="476"/>
    </location>
</feature>
<comment type="domain">
    <text evidence="5">Contains an N-terminal domain that binds non-specifically to RNA and a C-terminal domain that binds specifically and tightly to hairpin 92 of 23S rRNA.</text>
</comment>
<dbReference type="CDD" id="cd18787">
    <property type="entry name" value="SF2_C_DEAD"/>
    <property type="match status" value="1"/>
</dbReference>
<dbReference type="InterPro" id="IPR014001">
    <property type="entry name" value="Helicase_ATP-bd"/>
</dbReference>
<evidence type="ECO:0000259" key="8">
    <source>
        <dbReference type="PROSITE" id="PS51194"/>
    </source>
</evidence>
<keyword evidence="5" id="KW-0690">Ribosome biogenesis</keyword>
<dbReference type="PROSITE" id="PS00039">
    <property type="entry name" value="DEAD_ATP_HELICASE"/>
    <property type="match status" value="1"/>
</dbReference>
<dbReference type="PROSITE" id="PS51192">
    <property type="entry name" value="HELICASE_ATP_BIND_1"/>
    <property type="match status" value="1"/>
</dbReference>
<dbReference type="Pfam" id="PF03880">
    <property type="entry name" value="DbpA"/>
    <property type="match status" value="1"/>
</dbReference>
<dbReference type="GO" id="GO:0034458">
    <property type="term" value="F:3'-5' RNA helicase activity"/>
    <property type="evidence" value="ECO:0007669"/>
    <property type="project" value="UniProtKB-UniRule"/>
</dbReference>
<dbReference type="EMBL" id="JENJ01000038">
    <property type="protein sequence ID" value="KGM95510.1"/>
    <property type="molecule type" value="Genomic_DNA"/>
</dbReference>
<evidence type="ECO:0000256" key="4">
    <source>
        <dbReference type="ARBA" id="ARBA00022840"/>
    </source>
</evidence>
<gene>
    <name evidence="5" type="primary">dbpA</name>
    <name evidence="10" type="ORF">Z968_08890</name>
</gene>
<dbReference type="GO" id="GO:0005829">
    <property type="term" value="C:cytosol"/>
    <property type="evidence" value="ECO:0007669"/>
    <property type="project" value="TreeGrafter"/>
</dbReference>
<feature type="domain" description="DEAD-box RNA helicase Q" evidence="9">
    <location>
        <begin position="1"/>
        <end position="29"/>
    </location>
</feature>
<comment type="function">
    <text evidence="5">DEAD-box RNA helicase involved in the assembly of the 50S ribosomal subunit. Has an RNA-dependent ATPase activity, which is specific for 23S rRNA, and a 3' to 5' RNA helicase activity that uses the energy of ATP hydrolysis to destabilize and unwind short rRNA duplexes.</text>
</comment>
<dbReference type="GO" id="GO:0005524">
    <property type="term" value="F:ATP binding"/>
    <property type="evidence" value="ECO:0007669"/>
    <property type="project" value="UniProtKB-UniRule"/>
</dbReference>
<dbReference type="PROSITE" id="PS51194">
    <property type="entry name" value="HELICASE_CTER"/>
    <property type="match status" value="1"/>
</dbReference>
<dbReference type="HAMAP" id="MF_00965">
    <property type="entry name" value="DEAD_helicase_DbpA"/>
    <property type="match status" value="1"/>
</dbReference>
<reference evidence="10 11" key="1">
    <citation type="submission" date="2014-01" db="EMBL/GenBank/DDBJ databases">
        <title>Plasmidome dynamics in the species complex Clostridium novyi sensu lato converts strains of independent lineages into distinctly different pathogens.</title>
        <authorList>
            <person name="Skarin H."/>
            <person name="Segerman B."/>
        </authorList>
    </citation>
    <scope>NUCLEOTIDE SEQUENCE [LARGE SCALE GENOMIC DNA]</scope>
    <source>
        <strain evidence="10 11">4552</strain>
    </source>
</reference>
<dbReference type="InterPro" id="IPR027417">
    <property type="entry name" value="P-loop_NTPase"/>
</dbReference>
<comment type="caution">
    <text evidence="10">The sequence shown here is derived from an EMBL/GenBank/DDBJ whole genome shotgun (WGS) entry which is preliminary data.</text>
</comment>
<keyword evidence="5" id="KW-0694">RNA-binding</keyword>
<dbReference type="AlphaFoldDB" id="A0A0A0I755"/>
<evidence type="ECO:0000259" key="9">
    <source>
        <dbReference type="PROSITE" id="PS51195"/>
    </source>
</evidence>
<dbReference type="InterPro" id="IPR050079">
    <property type="entry name" value="DEAD_box_RNA_helicase"/>
</dbReference>
<evidence type="ECO:0000313" key="10">
    <source>
        <dbReference type="EMBL" id="KGM95510.1"/>
    </source>
</evidence>
<dbReference type="Gene3D" id="3.40.50.300">
    <property type="entry name" value="P-loop containing nucleotide triphosphate hydrolases"/>
    <property type="match status" value="2"/>
</dbReference>
<dbReference type="SUPFAM" id="SSF52540">
    <property type="entry name" value="P-loop containing nucleoside triphosphate hydrolases"/>
    <property type="match status" value="1"/>
</dbReference>
<dbReference type="Pfam" id="PF00270">
    <property type="entry name" value="DEAD"/>
    <property type="match status" value="1"/>
</dbReference>
<dbReference type="SMART" id="SM00490">
    <property type="entry name" value="HELICc"/>
    <property type="match status" value="1"/>
</dbReference>
<dbReference type="Gene3D" id="3.30.70.330">
    <property type="match status" value="1"/>
</dbReference>
<organism evidence="10 11">
    <name type="scientific">Clostridium novyi A str. 4552</name>
    <dbReference type="NCBI Taxonomy" id="1444289"/>
    <lineage>
        <taxon>Bacteria</taxon>
        <taxon>Bacillati</taxon>
        <taxon>Bacillota</taxon>
        <taxon>Clostridia</taxon>
        <taxon>Eubacteriales</taxon>
        <taxon>Clostridiaceae</taxon>
        <taxon>Clostridium</taxon>
    </lineage>
</organism>
<keyword evidence="4 5" id="KW-0067">ATP-binding</keyword>
<protein>
    <recommendedName>
        <fullName evidence="5">ATP-dependent RNA helicase DbpA</fullName>
        <ecNumber evidence="5">3.6.4.13</ecNumber>
    </recommendedName>
</protein>
<dbReference type="GO" id="GO:0003723">
    <property type="term" value="F:RNA binding"/>
    <property type="evidence" value="ECO:0007669"/>
    <property type="project" value="UniProtKB-UniRule"/>
</dbReference>
<feature type="domain" description="Helicase ATP-binding" evidence="7">
    <location>
        <begin position="32"/>
        <end position="202"/>
    </location>
</feature>
<accession>A0A0A0I755</accession>
<dbReference type="PANTHER" id="PTHR47959">
    <property type="entry name" value="ATP-DEPENDENT RNA HELICASE RHLE-RELATED"/>
    <property type="match status" value="1"/>
</dbReference>
<evidence type="ECO:0000256" key="6">
    <source>
        <dbReference type="PROSITE-ProRule" id="PRU00552"/>
    </source>
</evidence>
<dbReference type="RefSeq" id="WP_039255699.1">
    <property type="nucleotide sequence ID" value="NZ_JENJ01000038.1"/>
</dbReference>
<evidence type="ECO:0000256" key="2">
    <source>
        <dbReference type="ARBA" id="ARBA00022801"/>
    </source>
</evidence>
<keyword evidence="5" id="KW-0963">Cytoplasm</keyword>
<keyword evidence="1 5" id="KW-0547">Nucleotide-binding</keyword>
<dbReference type="InterPro" id="IPR028619">
    <property type="entry name" value="DEAD_helicase_DbpA"/>
</dbReference>
<dbReference type="SMART" id="SM00487">
    <property type="entry name" value="DEXDc"/>
    <property type="match status" value="1"/>
</dbReference>
<evidence type="ECO:0000259" key="7">
    <source>
        <dbReference type="PROSITE" id="PS51192"/>
    </source>
</evidence>
<name>A0A0A0I755_CLONO</name>
<keyword evidence="3 5" id="KW-0347">Helicase</keyword>
<dbReference type="InterPro" id="IPR014014">
    <property type="entry name" value="RNA_helicase_DEAD_Q_motif"/>
</dbReference>
<dbReference type="CDD" id="cd00268">
    <property type="entry name" value="DEADc"/>
    <property type="match status" value="1"/>
</dbReference>
<keyword evidence="2 5" id="KW-0378">Hydrolase</keyword>
<dbReference type="InterPro" id="IPR012677">
    <property type="entry name" value="Nucleotide-bd_a/b_plait_sf"/>
</dbReference>
<proteinExistence type="inferred from homology"/>
<comment type="subcellular location">
    <subcellularLocation>
        <location evidence="5">Cytoplasm</location>
    </subcellularLocation>
</comment>
<dbReference type="PROSITE" id="PS51195">
    <property type="entry name" value="Q_MOTIF"/>
    <property type="match status" value="1"/>
</dbReference>
<dbReference type="GO" id="GO:0016887">
    <property type="term" value="F:ATP hydrolysis activity"/>
    <property type="evidence" value="ECO:0007669"/>
    <property type="project" value="RHEA"/>
</dbReference>
<dbReference type="InterPro" id="IPR005580">
    <property type="entry name" value="DbpA/CsdA_RNA-bd_dom"/>
</dbReference>
<dbReference type="Pfam" id="PF00271">
    <property type="entry name" value="Helicase_C"/>
    <property type="match status" value="1"/>
</dbReference>
<evidence type="ECO:0000313" key="11">
    <source>
        <dbReference type="Proteomes" id="UP000030012"/>
    </source>
</evidence>
<comment type="similarity">
    <text evidence="5">Belongs to the DEAD box helicase family. DbpA subfamily.</text>
</comment>